<dbReference type="CDD" id="cd17324">
    <property type="entry name" value="MFS_NepI_like"/>
    <property type="match status" value="1"/>
</dbReference>
<feature type="transmembrane region" description="Helical" evidence="7">
    <location>
        <begin position="93"/>
        <end position="116"/>
    </location>
</feature>
<dbReference type="InterPro" id="IPR036259">
    <property type="entry name" value="MFS_trans_sf"/>
</dbReference>
<dbReference type="PANTHER" id="PTHR43124">
    <property type="entry name" value="PURINE EFFLUX PUMP PBUE"/>
    <property type="match status" value="1"/>
</dbReference>
<feature type="transmembrane region" description="Helical" evidence="7">
    <location>
        <begin position="223"/>
        <end position="245"/>
    </location>
</feature>
<gene>
    <name evidence="9" type="ORF">GCM10009838_25840</name>
</gene>
<dbReference type="PANTHER" id="PTHR43124:SF10">
    <property type="entry name" value="PURINE EFFLUX PUMP PBUE"/>
    <property type="match status" value="1"/>
</dbReference>
<feature type="transmembrane region" description="Helical" evidence="7">
    <location>
        <begin position="122"/>
        <end position="143"/>
    </location>
</feature>
<dbReference type="EMBL" id="BAAAQM010000012">
    <property type="protein sequence ID" value="GAA1966806.1"/>
    <property type="molecule type" value="Genomic_DNA"/>
</dbReference>
<protein>
    <submittedName>
        <fullName evidence="9">MFS transporter</fullName>
    </submittedName>
</protein>
<organism evidence="9 10">
    <name type="scientific">Catenulispora subtropica</name>
    <dbReference type="NCBI Taxonomy" id="450798"/>
    <lineage>
        <taxon>Bacteria</taxon>
        <taxon>Bacillati</taxon>
        <taxon>Actinomycetota</taxon>
        <taxon>Actinomycetes</taxon>
        <taxon>Catenulisporales</taxon>
        <taxon>Catenulisporaceae</taxon>
        <taxon>Catenulispora</taxon>
    </lineage>
</organism>
<dbReference type="InterPro" id="IPR020846">
    <property type="entry name" value="MFS_dom"/>
</dbReference>
<keyword evidence="5 7" id="KW-0472">Membrane</keyword>
<feature type="region of interest" description="Disordered" evidence="6">
    <location>
        <begin position="1"/>
        <end position="20"/>
    </location>
</feature>
<feature type="transmembrane region" description="Helical" evidence="7">
    <location>
        <begin position="314"/>
        <end position="331"/>
    </location>
</feature>
<comment type="caution">
    <text evidence="9">The sequence shown here is derived from an EMBL/GenBank/DDBJ whole genome shotgun (WGS) entry which is preliminary data.</text>
</comment>
<dbReference type="Gene3D" id="1.20.1250.20">
    <property type="entry name" value="MFS general substrate transporter like domains"/>
    <property type="match status" value="2"/>
</dbReference>
<feature type="transmembrane region" description="Helical" evidence="7">
    <location>
        <begin position="29"/>
        <end position="50"/>
    </location>
</feature>
<dbReference type="InterPro" id="IPR050189">
    <property type="entry name" value="MFS_Efflux_Transporters"/>
</dbReference>
<feature type="domain" description="Major facilitator superfamily (MFS) profile" evidence="8">
    <location>
        <begin position="27"/>
        <end position="401"/>
    </location>
</feature>
<keyword evidence="2" id="KW-1003">Cell membrane</keyword>
<evidence type="ECO:0000259" key="8">
    <source>
        <dbReference type="PROSITE" id="PS50850"/>
    </source>
</evidence>
<keyword evidence="4 7" id="KW-1133">Transmembrane helix</keyword>
<name>A0ABP5CP60_9ACTN</name>
<evidence type="ECO:0000256" key="5">
    <source>
        <dbReference type="ARBA" id="ARBA00023136"/>
    </source>
</evidence>
<dbReference type="Proteomes" id="UP001499854">
    <property type="component" value="Unassembled WGS sequence"/>
</dbReference>
<sequence>MSHVSISARPPGTSRAVDSTRPGGLPCTLVLALGTFAVGTDAFVLAGFLPDVAASLRASTSSAGQAVTVFAAAYALASPLVATATARLPRRALLVAALLVLAAANAASALAPGLPWLLASRVVAAAGAAAYTPTAGAVSASLVRPELRGRALAVVVGGLTVATALGVPLGDAVGAVMGWRAALGLVAALCLVTALAAGALMPKLPGAAPVALSARLAALRRPGVAAVLPLTVLGMAAAYTVYAYAVPALHAVGVAGSGTAWMLGAYGLGAIAGNLVSGVAADRVGPARVLAAGYTLMIATMAAFALLAATGTRAPIAVALLAAVWGAASWCQTPPQQHRLITAAPAEAPLLMALNASSIYLGIGAGTAAGGLLVPQGAATMFTVAAVLAALSLAWLAGTTKIWPR</sequence>
<evidence type="ECO:0000313" key="10">
    <source>
        <dbReference type="Proteomes" id="UP001499854"/>
    </source>
</evidence>
<dbReference type="SUPFAM" id="SSF103473">
    <property type="entry name" value="MFS general substrate transporter"/>
    <property type="match status" value="1"/>
</dbReference>
<evidence type="ECO:0000256" key="1">
    <source>
        <dbReference type="ARBA" id="ARBA00004651"/>
    </source>
</evidence>
<reference evidence="10" key="1">
    <citation type="journal article" date="2019" name="Int. J. Syst. Evol. Microbiol.">
        <title>The Global Catalogue of Microorganisms (GCM) 10K type strain sequencing project: providing services to taxonomists for standard genome sequencing and annotation.</title>
        <authorList>
            <consortium name="The Broad Institute Genomics Platform"/>
            <consortium name="The Broad Institute Genome Sequencing Center for Infectious Disease"/>
            <person name="Wu L."/>
            <person name="Ma J."/>
        </authorList>
    </citation>
    <scope>NUCLEOTIDE SEQUENCE [LARGE SCALE GENOMIC DNA]</scope>
    <source>
        <strain evidence="10">JCM 16013</strain>
    </source>
</reference>
<comment type="subcellular location">
    <subcellularLocation>
        <location evidence="1">Cell membrane</location>
        <topology evidence="1">Multi-pass membrane protein</topology>
    </subcellularLocation>
</comment>
<accession>A0ABP5CP60</accession>
<feature type="transmembrane region" description="Helical" evidence="7">
    <location>
        <begin position="62"/>
        <end position="81"/>
    </location>
</feature>
<evidence type="ECO:0000256" key="7">
    <source>
        <dbReference type="SAM" id="Phobius"/>
    </source>
</evidence>
<feature type="transmembrane region" description="Helical" evidence="7">
    <location>
        <begin position="352"/>
        <end position="373"/>
    </location>
</feature>
<evidence type="ECO:0000256" key="2">
    <source>
        <dbReference type="ARBA" id="ARBA00022475"/>
    </source>
</evidence>
<dbReference type="Pfam" id="PF07690">
    <property type="entry name" value="MFS_1"/>
    <property type="match status" value="1"/>
</dbReference>
<keyword evidence="3 7" id="KW-0812">Transmembrane</keyword>
<evidence type="ECO:0000256" key="3">
    <source>
        <dbReference type="ARBA" id="ARBA00022692"/>
    </source>
</evidence>
<feature type="transmembrane region" description="Helical" evidence="7">
    <location>
        <begin position="289"/>
        <end position="308"/>
    </location>
</feature>
<proteinExistence type="predicted"/>
<dbReference type="RefSeq" id="WP_344657212.1">
    <property type="nucleotide sequence ID" value="NZ_BAAAQM010000012.1"/>
</dbReference>
<keyword evidence="10" id="KW-1185">Reference proteome</keyword>
<feature type="transmembrane region" description="Helical" evidence="7">
    <location>
        <begin position="379"/>
        <end position="398"/>
    </location>
</feature>
<evidence type="ECO:0000256" key="4">
    <source>
        <dbReference type="ARBA" id="ARBA00022989"/>
    </source>
</evidence>
<evidence type="ECO:0000313" key="9">
    <source>
        <dbReference type="EMBL" id="GAA1966806.1"/>
    </source>
</evidence>
<dbReference type="InterPro" id="IPR011701">
    <property type="entry name" value="MFS"/>
</dbReference>
<dbReference type="PROSITE" id="PS50850">
    <property type="entry name" value="MFS"/>
    <property type="match status" value="1"/>
</dbReference>
<feature type="transmembrane region" description="Helical" evidence="7">
    <location>
        <begin position="150"/>
        <end position="169"/>
    </location>
</feature>
<feature type="transmembrane region" description="Helical" evidence="7">
    <location>
        <begin position="251"/>
        <end position="277"/>
    </location>
</feature>
<evidence type="ECO:0000256" key="6">
    <source>
        <dbReference type="SAM" id="MobiDB-lite"/>
    </source>
</evidence>
<feature type="transmembrane region" description="Helical" evidence="7">
    <location>
        <begin position="181"/>
        <end position="202"/>
    </location>
</feature>